<dbReference type="AlphaFoldDB" id="A0A9Q0FA26"/>
<feature type="region of interest" description="Disordered" evidence="1">
    <location>
        <begin position="1"/>
        <end position="62"/>
    </location>
</feature>
<accession>A0A9Q0FA26</accession>
<organism evidence="2 3">
    <name type="scientific">Turnera subulata</name>
    <dbReference type="NCBI Taxonomy" id="218843"/>
    <lineage>
        <taxon>Eukaryota</taxon>
        <taxon>Viridiplantae</taxon>
        <taxon>Streptophyta</taxon>
        <taxon>Embryophyta</taxon>
        <taxon>Tracheophyta</taxon>
        <taxon>Spermatophyta</taxon>
        <taxon>Magnoliopsida</taxon>
        <taxon>eudicotyledons</taxon>
        <taxon>Gunneridae</taxon>
        <taxon>Pentapetalae</taxon>
        <taxon>rosids</taxon>
        <taxon>fabids</taxon>
        <taxon>Malpighiales</taxon>
        <taxon>Passifloraceae</taxon>
        <taxon>Turnera</taxon>
    </lineage>
</organism>
<evidence type="ECO:0000256" key="1">
    <source>
        <dbReference type="SAM" id="MobiDB-lite"/>
    </source>
</evidence>
<proteinExistence type="predicted"/>
<reference evidence="2" key="1">
    <citation type="submission" date="2022-02" db="EMBL/GenBank/DDBJ databases">
        <authorList>
            <person name="Henning P.M."/>
            <person name="McCubbin A.G."/>
            <person name="Shore J.S."/>
        </authorList>
    </citation>
    <scope>NUCLEOTIDE SEQUENCE</scope>
    <source>
        <strain evidence="2">F60SS</strain>
        <tissue evidence="2">Leaves</tissue>
    </source>
</reference>
<evidence type="ECO:0008006" key="4">
    <source>
        <dbReference type="Google" id="ProtNLM"/>
    </source>
</evidence>
<name>A0A9Q0FA26_9ROSI</name>
<reference evidence="2" key="2">
    <citation type="journal article" date="2023" name="Plants (Basel)">
        <title>Annotation of the Turnera subulata (Passifloraceae) Draft Genome Reveals the S-Locus Evolved after the Divergence of Turneroideae from Passifloroideae in a Stepwise Manner.</title>
        <authorList>
            <person name="Henning P.M."/>
            <person name="Roalson E.H."/>
            <person name="Mir W."/>
            <person name="McCubbin A.G."/>
            <person name="Shore J.S."/>
        </authorList>
    </citation>
    <scope>NUCLEOTIDE SEQUENCE</scope>
    <source>
        <strain evidence="2">F60SS</strain>
    </source>
</reference>
<dbReference type="EMBL" id="JAKUCV010006361">
    <property type="protein sequence ID" value="KAJ4827688.1"/>
    <property type="molecule type" value="Genomic_DNA"/>
</dbReference>
<protein>
    <recommendedName>
        <fullName evidence="4">DUF4283 domain-containing protein</fullName>
    </recommendedName>
</protein>
<keyword evidence="3" id="KW-1185">Reference proteome</keyword>
<feature type="compositionally biased region" description="Pro residues" evidence="1">
    <location>
        <begin position="44"/>
        <end position="53"/>
    </location>
</feature>
<dbReference type="OrthoDB" id="861279at2759"/>
<evidence type="ECO:0000313" key="2">
    <source>
        <dbReference type="EMBL" id="KAJ4827688.1"/>
    </source>
</evidence>
<comment type="caution">
    <text evidence="2">The sequence shown here is derived from an EMBL/GenBank/DDBJ whole genome shotgun (WGS) entry which is preliminary data.</text>
</comment>
<dbReference type="Proteomes" id="UP001141552">
    <property type="component" value="Unassembled WGS sequence"/>
</dbReference>
<dbReference type="PANTHER" id="PTHR34427:SF5">
    <property type="entry name" value="DUF4283 DOMAIN-CONTAINING PROTEIN"/>
    <property type="match status" value="1"/>
</dbReference>
<gene>
    <name evidence="2" type="ORF">Tsubulata_026490</name>
</gene>
<sequence length="368" mass="40773">MLSQTFPSHPMSPGLPGGPPPSTHPNHHHRHTVIAASIHAPNHTSPPPPPPADPLHSHFIPQTHTPTPPYFSKWSRKTVMNAIDNNLVHSIYVTNFASRWLPMDIHLVMSRQSIIQCINSLQTDGVPLEASVAKNRNVRRGKVSYPPTIRIQDNAGIIKTDLITGSKSYLEAANGTKTPSRMQDPPPLPRSKTFIPKSTSPEWLGKCALGVLNEPIPFTSLSAMTLTNLKSVDKVIPIGGVSFLFRFRSSEDLHATVEHKPNFISQIFTEFRPWAAGDAAFNHLCWVLIKGTPPCAWSKDFFKVISNTFGTMVDWSPESMSKDRLDVAEILVLTTSTSFINRVLSVSVGDQVFDNGIVETQHDPLHWE</sequence>
<dbReference type="PANTHER" id="PTHR34427">
    <property type="entry name" value="DUF4283 DOMAIN PROTEIN"/>
    <property type="match status" value="1"/>
</dbReference>
<evidence type="ECO:0000313" key="3">
    <source>
        <dbReference type="Proteomes" id="UP001141552"/>
    </source>
</evidence>